<keyword evidence="5" id="KW-1185">Reference proteome</keyword>
<dbReference type="NCBIfam" id="TIGR00254">
    <property type="entry name" value="GGDEF"/>
    <property type="match status" value="1"/>
</dbReference>
<dbReference type="InterPro" id="IPR000014">
    <property type="entry name" value="PAS"/>
</dbReference>
<keyword evidence="4" id="KW-0808">Transferase</keyword>
<comment type="caution">
    <text evidence="4">The sequence shown here is derived from an EMBL/GenBank/DDBJ whole genome shotgun (WGS) entry which is preliminary data.</text>
</comment>
<dbReference type="Gene3D" id="3.30.450.20">
    <property type="entry name" value="PAS domain"/>
    <property type="match status" value="1"/>
</dbReference>
<dbReference type="SUPFAM" id="SSF55073">
    <property type="entry name" value="Nucleotide cyclase"/>
    <property type="match status" value="1"/>
</dbReference>
<evidence type="ECO:0000259" key="2">
    <source>
        <dbReference type="PROSITE" id="PS50112"/>
    </source>
</evidence>
<dbReference type="NCBIfam" id="TIGR00229">
    <property type="entry name" value="sensory_box"/>
    <property type="match status" value="1"/>
</dbReference>
<keyword evidence="1" id="KW-0812">Transmembrane</keyword>
<reference evidence="4" key="2">
    <citation type="submission" date="2021-04" db="EMBL/GenBank/DDBJ databases">
        <authorList>
            <person name="Liu J."/>
        </authorList>
    </citation>
    <scope>NUCLEOTIDE SEQUENCE</scope>
    <source>
        <strain evidence="4">BAD-6</strain>
    </source>
</reference>
<reference evidence="4" key="1">
    <citation type="submission" date="2021-04" db="EMBL/GenBank/DDBJ databases">
        <title>Sinoanaerobacter chloroacetimidivorans sp. nov., an obligate anaerobic bacterium isolated from anaerobic sludge.</title>
        <authorList>
            <person name="Bao Y."/>
        </authorList>
    </citation>
    <scope>NUCLEOTIDE SEQUENCE</scope>
    <source>
        <strain evidence="4">BAD-6</strain>
    </source>
</reference>
<dbReference type="Pfam" id="PF13426">
    <property type="entry name" value="PAS_9"/>
    <property type="match status" value="1"/>
</dbReference>
<dbReference type="SMART" id="SM00091">
    <property type="entry name" value="PAS"/>
    <property type="match status" value="1"/>
</dbReference>
<dbReference type="EMBL" id="JAGSND010000005">
    <property type="protein sequence ID" value="MBR0598001.1"/>
    <property type="molecule type" value="Genomic_DNA"/>
</dbReference>
<evidence type="ECO:0000256" key="1">
    <source>
        <dbReference type="SAM" id="Phobius"/>
    </source>
</evidence>
<dbReference type="InterPro" id="IPR000160">
    <property type="entry name" value="GGDEF_dom"/>
</dbReference>
<dbReference type="CDD" id="cd00130">
    <property type="entry name" value="PAS"/>
    <property type="match status" value="1"/>
</dbReference>
<feature type="transmembrane region" description="Helical" evidence="1">
    <location>
        <begin position="165"/>
        <end position="189"/>
    </location>
</feature>
<dbReference type="EC" id="2.7.7.65" evidence="4"/>
<dbReference type="InterPro" id="IPR035965">
    <property type="entry name" value="PAS-like_dom_sf"/>
</dbReference>
<accession>A0A8J8B1T1</accession>
<feature type="transmembrane region" description="Helical" evidence="1">
    <location>
        <begin position="134"/>
        <end position="153"/>
    </location>
</feature>
<dbReference type="InterPro" id="IPR052163">
    <property type="entry name" value="DGC-Regulatory_Protein"/>
</dbReference>
<proteinExistence type="predicted"/>
<evidence type="ECO:0000313" key="5">
    <source>
        <dbReference type="Proteomes" id="UP000675664"/>
    </source>
</evidence>
<sequence>MNLFSAISIIASVVYLYIGFYGFQLEKRNRIHILFLLFCLGMAVWSFAYAFVYLDDEQKYIWMKISALGWCTFSSFVLHLVLVFTENKLSKNLLPQIALYVPSAVFFYISVVLYQGGTMPSRAVEKFFYVGDFVYHSAFLLTSIVLMLIWGLRSNQIRKRKQAKIIVAASLTPFTLNLITQTLLPAIGINFFPRMGQIYTLILIFAVYYAMIKYRLFAINPKVLVEELLQEMMDLVILVSPEGRIVQVNDSAERLLGYSKSELKDQPLSCLLDTETTEEILKYHQKSGIHRFYEKSCRKKTEGQVPVNLSCSFLIDPVIKDTLGIIILGQDISLLKKLEQEIKEHKMAEEYILFMADHDSLTGLPNRKHYYQALRRFLEKGAETKTQFAVLFLDLDNLKEINDTYGHEAGDILLRKVGNRMKASITEKDLAARIGGDEFTLLLADIQNKEEATLAADKLLERINQPITIYGNTVSVSASIGISIYPEDGENADLLVKKADHQMYIAKKQKKNMTAESPDRKFAFRSIR</sequence>
<evidence type="ECO:0000313" key="4">
    <source>
        <dbReference type="EMBL" id="MBR0598001.1"/>
    </source>
</evidence>
<dbReference type="AlphaFoldDB" id="A0A8J8B1T1"/>
<keyword evidence="4" id="KW-0548">Nucleotidyltransferase</keyword>
<dbReference type="Gene3D" id="3.30.70.270">
    <property type="match status" value="1"/>
</dbReference>
<dbReference type="SUPFAM" id="SSF55785">
    <property type="entry name" value="PYP-like sensor domain (PAS domain)"/>
    <property type="match status" value="1"/>
</dbReference>
<dbReference type="PANTHER" id="PTHR46663:SF2">
    <property type="entry name" value="GGDEF DOMAIN-CONTAINING PROTEIN"/>
    <property type="match status" value="1"/>
</dbReference>
<dbReference type="FunFam" id="3.30.70.270:FF:000001">
    <property type="entry name" value="Diguanylate cyclase domain protein"/>
    <property type="match status" value="1"/>
</dbReference>
<dbReference type="PANTHER" id="PTHR46663">
    <property type="entry name" value="DIGUANYLATE CYCLASE DGCT-RELATED"/>
    <property type="match status" value="1"/>
</dbReference>
<organism evidence="4 5">
    <name type="scientific">Sinanaerobacter chloroacetimidivorans</name>
    <dbReference type="NCBI Taxonomy" id="2818044"/>
    <lineage>
        <taxon>Bacteria</taxon>
        <taxon>Bacillati</taxon>
        <taxon>Bacillota</taxon>
        <taxon>Clostridia</taxon>
        <taxon>Peptostreptococcales</taxon>
        <taxon>Anaerovoracaceae</taxon>
        <taxon>Sinanaerobacter</taxon>
    </lineage>
</organism>
<evidence type="ECO:0000259" key="3">
    <source>
        <dbReference type="PROSITE" id="PS50887"/>
    </source>
</evidence>
<keyword evidence="1" id="KW-1133">Transmembrane helix</keyword>
<dbReference type="Pfam" id="PF16927">
    <property type="entry name" value="HisKA_7TM"/>
    <property type="match status" value="1"/>
</dbReference>
<dbReference type="InterPro" id="IPR043128">
    <property type="entry name" value="Rev_trsase/Diguanyl_cyclase"/>
</dbReference>
<dbReference type="PROSITE" id="PS50112">
    <property type="entry name" value="PAS"/>
    <property type="match status" value="1"/>
</dbReference>
<feature type="transmembrane region" description="Helical" evidence="1">
    <location>
        <begin position="97"/>
        <end position="114"/>
    </location>
</feature>
<name>A0A8J8B1T1_9FIRM</name>
<dbReference type="RefSeq" id="WP_227018133.1">
    <property type="nucleotide sequence ID" value="NZ_JAGSND010000005.1"/>
</dbReference>
<dbReference type="InterPro" id="IPR029787">
    <property type="entry name" value="Nucleotide_cyclase"/>
</dbReference>
<dbReference type="Pfam" id="PF00990">
    <property type="entry name" value="GGDEF"/>
    <property type="match status" value="1"/>
</dbReference>
<dbReference type="Proteomes" id="UP000675664">
    <property type="component" value="Unassembled WGS sequence"/>
</dbReference>
<feature type="domain" description="GGDEF" evidence="3">
    <location>
        <begin position="386"/>
        <end position="519"/>
    </location>
</feature>
<dbReference type="PROSITE" id="PS50887">
    <property type="entry name" value="GGDEF"/>
    <property type="match status" value="1"/>
</dbReference>
<feature type="transmembrane region" description="Helical" evidence="1">
    <location>
        <begin position="195"/>
        <end position="212"/>
    </location>
</feature>
<feature type="transmembrane region" description="Helical" evidence="1">
    <location>
        <begin position="6"/>
        <end position="23"/>
    </location>
</feature>
<dbReference type="InterPro" id="IPR031621">
    <property type="entry name" value="HisKA_7TM"/>
</dbReference>
<feature type="domain" description="PAS" evidence="2">
    <location>
        <begin position="221"/>
        <end position="296"/>
    </location>
</feature>
<dbReference type="CDD" id="cd01949">
    <property type="entry name" value="GGDEF"/>
    <property type="match status" value="1"/>
</dbReference>
<protein>
    <submittedName>
        <fullName evidence="4">Diguanylate cyclase</fullName>
        <ecNumber evidence="4">2.7.7.65</ecNumber>
    </submittedName>
</protein>
<feature type="transmembrane region" description="Helical" evidence="1">
    <location>
        <begin position="60"/>
        <end position="85"/>
    </location>
</feature>
<gene>
    <name evidence="4" type="ORF">KCX82_08960</name>
</gene>
<dbReference type="SMART" id="SM00267">
    <property type="entry name" value="GGDEF"/>
    <property type="match status" value="1"/>
</dbReference>
<dbReference type="GO" id="GO:0052621">
    <property type="term" value="F:diguanylate cyclase activity"/>
    <property type="evidence" value="ECO:0007669"/>
    <property type="project" value="UniProtKB-EC"/>
</dbReference>
<feature type="transmembrane region" description="Helical" evidence="1">
    <location>
        <begin position="35"/>
        <end position="54"/>
    </location>
</feature>
<keyword evidence="1" id="KW-0472">Membrane</keyword>